<proteinExistence type="predicted"/>
<reference evidence="1" key="1">
    <citation type="submission" date="2020-12" db="EMBL/GenBank/DDBJ databases">
        <authorList>
            <person name="Huq M.A."/>
        </authorList>
    </citation>
    <scope>NUCLEOTIDE SEQUENCE</scope>
    <source>
        <strain evidence="1">MAHUQ-46</strain>
    </source>
</reference>
<dbReference type="RefSeq" id="WP_199017681.1">
    <property type="nucleotide sequence ID" value="NZ_JAELUP010000005.1"/>
</dbReference>
<protein>
    <submittedName>
        <fullName evidence="1">GIY-YIG nuclease family protein</fullName>
    </submittedName>
</protein>
<name>A0A934J3I0_9BACL</name>
<keyword evidence="2" id="KW-1185">Reference proteome</keyword>
<dbReference type="SUPFAM" id="SSF82771">
    <property type="entry name" value="GIY-YIG endonuclease"/>
    <property type="match status" value="1"/>
</dbReference>
<accession>A0A934J3I0</accession>
<gene>
    <name evidence="1" type="ORF">JFN88_02320</name>
</gene>
<evidence type="ECO:0000313" key="1">
    <source>
        <dbReference type="EMBL" id="MBJ6360156.1"/>
    </source>
</evidence>
<dbReference type="Proteomes" id="UP000640274">
    <property type="component" value="Unassembled WGS sequence"/>
</dbReference>
<dbReference type="CDD" id="cd10451">
    <property type="entry name" value="GIY-YIG_LuxR_like"/>
    <property type="match status" value="1"/>
</dbReference>
<organism evidence="1 2">
    <name type="scientific">Paenibacillus roseus</name>
    <dbReference type="NCBI Taxonomy" id="2798579"/>
    <lineage>
        <taxon>Bacteria</taxon>
        <taxon>Bacillati</taxon>
        <taxon>Bacillota</taxon>
        <taxon>Bacilli</taxon>
        <taxon>Bacillales</taxon>
        <taxon>Paenibacillaceae</taxon>
        <taxon>Paenibacillus</taxon>
    </lineage>
</organism>
<comment type="caution">
    <text evidence="1">The sequence shown here is derived from an EMBL/GenBank/DDBJ whole genome shotgun (WGS) entry which is preliminary data.</text>
</comment>
<dbReference type="Gene3D" id="3.40.1440.10">
    <property type="entry name" value="GIY-YIG endonuclease"/>
    <property type="match status" value="1"/>
</dbReference>
<dbReference type="AlphaFoldDB" id="A0A934J3I0"/>
<sequence>MDKNRRKELQEAYKQLKTYMGVIQVTNKVSGKIFVDTYPNLKNKWSTIQASLDMGQFPNLELQKEWKELGAESFSYEVLEQKEADDISDMRWELKQLKKRWFEKLQPFGDKGYNRPLTR</sequence>
<evidence type="ECO:0000313" key="2">
    <source>
        <dbReference type="Proteomes" id="UP000640274"/>
    </source>
</evidence>
<dbReference type="InterPro" id="IPR035901">
    <property type="entry name" value="GIY-YIG_endonuc_sf"/>
</dbReference>
<dbReference type="EMBL" id="JAELUP010000005">
    <property type="protein sequence ID" value="MBJ6360156.1"/>
    <property type="molecule type" value="Genomic_DNA"/>
</dbReference>